<keyword evidence="2" id="KW-1185">Reference proteome</keyword>
<name>S0FTI5_RUMCE</name>
<dbReference type="RefSeq" id="WP_004625794.1">
    <property type="nucleotide sequence ID" value="NZ_AORV01000033.1"/>
</dbReference>
<comment type="caution">
    <text evidence="1">The sequence shown here is derived from an EMBL/GenBank/DDBJ whole genome shotgun (WGS) entry which is preliminary data.</text>
</comment>
<accession>S0FTI5</accession>
<proteinExistence type="predicted"/>
<gene>
    <name evidence="1" type="ORF">CTER_2236</name>
</gene>
<dbReference type="PATRIC" id="fig|1195236.3.peg.2543"/>
<protein>
    <submittedName>
        <fullName evidence="1">Uncharacterized protein</fullName>
    </submittedName>
</protein>
<reference evidence="1 2" key="1">
    <citation type="journal article" date="2013" name="Genome Announc.">
        <title>Draft Genome Sequence of the Cellulolytic, Mesophilic, Anaerobic Bacterium Clostridium termitidis Strain CT1112 (DSM 5398).</title>
        <authorList>
            <person name="Lal S."/>
            <person name="Ramachandran U."/>
            <person name="Zhang X."/>
            <person name="Munir R."/>
            <person name="Sparling R."/>
            <person name="Levin D.B."/>
        </authorList>
    </citation>
    <scope>NUCLEOTIDE SEQUENCE [LARGE SCALE GENOMIC DNA]</scope>
    <source>
        <strain evidence="1 2">CT1112</strain>
    </source>
</reference>
<dbReference type="eggNOG" id="ENOG5033D0I">
    <property type="taxonomic scope" value="Bacteria"/>
</dbReference>
<sequence length="107" mass="13197">MNKRIKRKLHKKYIIDIVYYISLSPLWRKRLFDSKYGEKFTISYQNLYELPQYVKKTIARYKLNYFVYKTEEILDEDFYYEGGVFFKFESVKFKGITNYSFNNTEVT</sequence>
<evidence type="ECO:0000313" key="1">
    <source>
        <dbReference type="EMBL" id="EMS71813.1"/>
    </source>
</evidence>
<dbReference type="AlphaFoldDB" id="S0FTI5"/>
<dbReference type="Proteomes" id="UP000014155">
    <property type="component" value="Unassembled WGS sequence"/>
</dbReference>
<dbReference type="EMBL" id="AORV01000033">
    <property type="protein sequence ID" value="EMS71813.1"/>
    <property type="molecule type" value="Genomic_DNA"/>
</dbReference>
<organism evidence="1 2">
    <name type="scientific">Ruminiclostridium cellobioparum subsp. termitidis CT1112</name>
    <dbReference type="NCBI Taxonomy" id="1195236"/>
    <lineage>
        <taxon>Bacteria</taxon>
        <taxon>Bacillati</taxon>
        <taxon>Bacillota</taxon>
        <taxon>Clostridia</taxon>
        <taxon>Eubacteriales</taxon>
        <taxon>Oscillospiraceae</taxon>
        <taxon>Ruminiclostridium</taxon>
    </lineage>
</organism>
<evidence type="ECO:0000313" key="2">
    <source>
        <dbReference type="Proteomes" id="UP000014155"/>
    </source>
</evidence>